<reference evidence="1" key="1">
    <citation type="journal article" date="2022" name="Int. J. Mol. Sci.">
        <title>Draft Genome of Tanacetum Coccineum: Genomic Comparison of Closely Related Tanacetum-Family Plants.</title>
        <authorList>
            <person name="Yamashiro T."/>
            <person name="Shiraishi A."/>
            <person name="Nakayama K."/>
            <person name="Satake H."/>
        </authorList>
    </citation>
    <scope>NUCLEOTIDE SEQUENCE</scope>
</reference>
<proteinExistence type="predicted"/>
<reference evidence="1" key="2">
    <citation type="submission" date="2022-01" db="EMBL/GenBank/DDBJ databases">
        <authorList>
            <person name="Yamashiro T."/>
            <person name="Shiraishi A."/>
            <person name="Satake H."/>
            <person name="Nakayama K."/>
        </authorList>
    </citation>
    <scope>NUCLEOTIDE SEQUENCE</scope>
</reference>
<accession>A0ABQ5CLJ8</accession>
<name>A0ABQ5CLJ8_9ASTR</name>
<keyword evidence="2" id="KW-1185">Reference proteome</keyword>
<organism evidence="1 2">
    <name type="scientific">Tanacetum coccineum</name>
    <dbReference type="NCBI Taxonomy" id="301880"/>
    <lineage>
        <taxon>Eukaryota</taxon>
        <taxon>Viridiplantae</taxon>
        <taxon>Streptophyta</taxon>
        <taxon>Embryophyta</taxon>
        <taxon>Tracheophyta</taxon>
        <taxon>Spermatophyta</taxon>
        <taxon>Magnoliopsida</taxon>
        <taxon>eudicotyledons</taxon>
        <taxon>Gunneridae</taxon>
        <taxon>Pentapetalae</taxon>
        <taxon>asterids</taxon>
        <taxon>campanulids</taxon>
        <taxon>Asterales</taxon>
        <taxon>Asteraceae</taxon>
        <taxon>Asteroideae</taxon>
        <taxon>Anthemideae</taxon>
        <taxon>Anthemidinae</taxon>
        <taxon>Tanacetum</taxon>
    </lineage>
</organism>
<evidence type="ECO:0000313" key="1">
    <source>
        <dbReference type="EMBL" id="GJT27683.1"/>
    </source>
</evidence>
<protein>
    <submittedName>
        <fullName evidence="1">Uncharacterized protein</fullName>
    </submittedName>
</protein>
<comment type="caution">
    <text evidence="1">The sequence shown here is derived from an EMBL/GenBank/DDBJ whole genome shotgun (WGS) entry which is preliminary data.</text>
</comment>
<dbReference type="Proteomes" id="UP001151760">
    <property type="component" value="Unassembled WGS sequence"/>
</dbReference>
<sequence>MQVTNLSEQERHSRFMNEFDKFAFEAGESLTSVYKRFSRLVNDMDRNKIKLINMVLNTKFLNSLQPKWNKYVTNVHLTNKLRNNHYDVLFDHLHQYEALVNASRAKRAAKTHDPLTLVANTYPSSSSSRSPPDYYVIHPPSVIGYDDDYKGEAICDDQEDILTTLMMLLSRVITQHYSTPTNNRLRTFSNTRNQAIVQADRLDIQRKNVRNSGHYARDCLKPRVRDSKYFQEQLLIAKKDEAGIILNDEQNDFLIVDAYEVEEFDDLNVIVCMMAQIQQAGSDSKHGSIYDSDFISEVSGLCMSFINELYSKIDHEQTYHEQPEIIKPTIGDDQINSDIIFDYPNMKVNDEQVEQDKNAHDQRDTQFELLVKNVRKEAENNE</sequence>
<evidence type="ECO:0000313" key="2">
    <source>
        <dbReference type="Proteomes" id="UP001151760"/>
    </source>
</evidence>
<gene>
    <name evidence="1" type="ORF">Tco_0907958</name>
</gene>
<dbReference type="EMBL" id="BQNB010014399">
    <property type="protein sequence ID" value="GJT27683.1"/>
    <property type="molecule type" value="Genomic_DNA"/>
</dbReference>